<evidence type="ECO:0000256" key="5">
    <source>
        <dbReference type="ARBA" id="ARBA00023242"/>
    </source>
</evidence>
<dbReference type="EMBL" id="KQ257463">
    <property type="protein sequence ID" value="KNC97574.1"/>
    <property type="molecule type" value="Genomic_DNA"/>
</dbReference>
<dbReference type="SUPFAM" id="SSF57959">
    <property type="entry name" value="Leucine zipper domain"/>
    <property type="match status" value="1"/>
</dbReference>
<dbReference type="InterPro" id="IPR004827">
    <property type="entry name" value="bZIP"/>
</dbReference>
<dbReference type="PROSITE" id="PS00036">
    <property type="entry name" value="BZIP_BASIC"/>
    <property type="match status" value="1"/>
</dbReference>
<keyword evidence="6" id="KW-0175">Coiled coil</keyword>
<evidence type="ECO:0000313" key="9">
    <source>
        <dbReference type="EMBL" id="KNC97574.1"/>
    </source>
</evidence>
<dbReference type="GeneID" id="27690295"/>
<dbReference type="InParanoid" id="A0A0L0H9K1"/>
<evidence type="ECO:0000256" key="2">
    <source>
        <dbReference type="ARBA" id="ARBA00023015"/>
    </source>
</evidence>
<dbReference type="PANTHER" id="PTHR13044">
    <property type="entry name" value="ACTIVATING TRANSCRIPTION FACTOR ATF 4/5"/>
    <property type="match status" value="1"/>
</dbReference>
<dbReference type="InterPro" id="IPR046347">
    <property type="entry name" value="bZIP_sf"/>
</dbReference>
<feature type="compositionally biased region" description="Low complexity" evidence="7">
    <location>
        <begin position="19"/>
        <end position="31"/>
    </location>
</feature>
<comment type="subcellular location">
    <subcellularLocation>
        <location evidence="1">Nucleus</location>
    </subcellularLocation>
</comment>
<protein>
    <recommendedName>
        <fullName evidence="8">BZIP domain-containing protein</fullName>
    </recommendedName>
</protein>
<keyword evidence="10" id="KW-1185">Reference proteome</keyword>
<sequence length="434" mass="47207">MEVQRGQQRMEPWYRNDITTTNNYTKNQTTTARLLPTPETPSDYSPPSAASLASNPHQQPSPQTSPPPLTFNGTPQPYLDPLMTFYDSSQSSPTNVAVDGEMGSMELFSDMGGDMWAASAGLLFPPPPTSGQPPAVPQMSKGVPGFQPNPCMNPVRRNHNNDVSISSNNNVLGGIDRRASVPNLGSWMQDNTPRSQHMNHIAPDQPSNNNHNNTNNIHMAGHQRKPSQQQQQQQPSSTVTPTPTRTRARSHSDATPEGGSDEAALQLKRLRNTEAARRSRLRRVARMDELEARIKEMEAENHRLVLRVASLENERVARESKSFADEQKIRKLEGQLSEAARYVTAARRMKIQMQRYMTALNATGNGGWDAVSGSIGNGMDSGWLSSNAPVDINPGMVLGSSPESTMMGSLGTSAMGTASGGGEDLINDYGVGFG</sequence>
<evidence type="ECO:0000256" key="7">
    <source>
        <dbReference type="SAM" id="MobiDB-lite"/>
    </source>
</evidence>
<feature type="region of interest" description="Disordered" evidence="7">
    <location>
        <begin position="1"/>
        <end position="80"/>
    </location>
</feature>
<keyword evidence="5" id="KW-0539">Nucleus</keyword>
<feature type="domain" description="BZIP" evidence="8">
    <location>
        <begin position="262"/>
        <end position="314"/>
    </location>
</feature>
<feature type="compositionally biased region" description="Low complexity" evidence="7">
    <location>
        <begin position="226"/>
        <end position="245"/>
    </location>
</feature>
<feature type="compositionally biased region" description="Polar residues" evidence="7">
    <location>
        <begin position="186"/>
        <end position="198"/>
    </location>
</feature>
<evidence type="ECO:0000256" key="6">
    <source>
        <dbReference type="SAM" id="Coils"/>
    </source>
</evidence>
<dbReference type="STRING" id="645134.A0A0L0H9K1"/>
<feature type="region of interest" description="Disordered" evidence="7">
    <location>
        <begin position="182"/>
        <end position="271"/>
    </location>
</feature>
<dbReference type="VEuPathDB" id="FungiDB:SPPG_07047"/>
<evidence type="ECO:0000259" key="8">
    <source>
        <dbReference type="PROSITE" id="PS50217"/>
    </source>
</evidence>
<evidence type="ECO:0000256" key="1">
    <source>
        <dbReference type="ARBA" id="ARBA00004123"/>
    </source>
</evidence>
<evidence type="ECO:0000313" key="10">
    <source>
        <dbReference type="Proteomes" id="UP000053201"/>
    </source>
</evidence>
<evidence type="ECO:0000256" key="4">
    <source>
        <dbReference type="ARBA" id="ARBA00023163"/>
    </source>
</evidence>
<evidence type="ECO:0000256" key="3">
    <source>
        <dbReference type="ARBA" id="ARBA00023125"/>
    </source>
</evidence>
<dbReference type="PANTHER" id="PTHR13044:SF14">
    <property type="entry name" value="CRYPTOCEPHAL, ISOFORM A"/>
    <property type="match status" value="1"/>
</dbReference>
<keyword evidence="3" id="KW-0238">DNA-binding</keyword>
<gene>
    <name evidence="9" type="ORF">SPPG_07047</name>
</gene>
<dbReference type="OrthoDB" id="2162833at2759"/>
<name>A0A0L0H9K1_SPIPD</name>
<keyword evidence="4" id="KW-0804">Transcription</keyword>
<dbReference type="GO" id="GO:0005634">
    <property type="term" value="C:nucleus"/>
    <property type="evidence" value="ECO:0007669"/>
    <property type="project" value="UniProtKB-SubCell"/>
</dbReference>
<keyword evidence="2" id="KW-0805">Transcription regulation</keyword>
<dbReference type="Gene3D" id="3.30.160.60">
    <property type="entry name" value="Classic Zinc Finger"/>
    <property type="match status" value="1"/>
</dbReference>
<dbReference type="SMART" id="SM00338">
    <property type="entry name" value="BRLZ"/>
    <property type="match status" value="1"/>
</dbReference>
<dbReference type="Proteomes" id="UP000053201">
    <property type="component" value="Unassembled WGS sequence"/>
</dbReference>
<feature type="coiled-coil region" evidence="6">
    <location>
        <begin position="280"/>
        <end position="314"/>
    </location>
</feature>
<dbReference type="PROSITE" id="PS50217">
    <property type="entry name" value="BZIP"/>
    <property type="match status" value="1"/>
</dbReference>
<dbReference type="GO" id="GO:0001228">
    <property type="term" value="F:DNA-binding transcription activator activity, RNA polymerase II-specific"/>
    <property type="evidence" value="ECO:0007669"/>
    <property type="project" value="TreeGrafter"/>
</dbReference>
<accession>A0A0L0H9K1</accession>
<proteinExistence type="predicted"/>
<dbReference type="AlphaFoldDB" id="A0A0L0H9K1"/>
<dbReference type="Pfam" id="PF07716">
    <property type="entry name" value="bZIP_2"/>
    <property type="match status" value="1"/>
</dbReference>
<feature type="compositionally biased region" description="Low complexity" evidence="7">
    <location>
        <begin position="41"/>
        <end position="62"/>
    </location>
</feature>
<organism evidence="9 10">
    <name type="scientific">Spizellomyces punctatus (strain DAOM BR117)</name>
    <dbReference type="NCBI Taxonomy" id="645134"/>
    <lineage>
        <taxon>Eukaryota</taxon>
        <taxon>Fungi</taxon>
        <taxon>Fungi incertae sedis</taxon>
        <taxon>Chytridiomycota</taxon>
        <taxon>Chytridiomycota incertae sedis</taxon>
        <taxon>Chytridiomycetes</taxon>
        <taxon>Spizellomycetales</taxon>
        <taxon>Spizellomycetaceae</taxon>
        <taxon>Spizellomyces</taxon>
    </lineage>
</organism>
<dbReference type="RefSeq" id="XP_016605614.1">
    <property type="nucleotide sequence ID" value="XM_016755223.1"/>
</dbReference>
<reference evidence="9 10" key="1">
    <citation type="submission" date="2009-08" db="EMBL/GenBank/DDBJ databases">
        <title>The Genome Sequence of Spizellomyces punctatus strain DAOM BR117.</title>
        <authorList>
            <consortium name="The Broad Institute Genome Sequencing Platform"/>
            <person name="Russ C."/>
            <person name="Cuomo C."/>
            <person name="Shea T."/>
            <person name="Young S.K."/>
            <person name="Zeng Q."/>
            <person name="Koehrsen M."/>
            <person name="Haas B."/>
            <person name="Borodovsky M."/>
            <person name="Guigo R."/>
            <person name="Alvarado L."/>
            <person name="Berlin A."/>
            <person name="Bochicchio J."/>
            <person name="Borenstein D."/>
            <person name="Chapman S."/>
            <person name="Chen Z."/>
            <person name="Engels R."/>
            <person name="Freedman E."/>
            <person name="Gellesch M."/>
            <person name="Goldberg J."/>
            <person name="Griggs A."/>
            <person name="Gujja S."/>
            <person name="Heiman D."/>
            <person name="Hepburn T."/>
            <person name="Howarth C."/>
            <person name="Jen D."/>
            <person name="Larson L."/>
            <person name="Lewis B."/>
            <person name="Mehta T."/>
            <person name="Park D."/>
            <person name="Pearson M."/>
            <person name="Roberts A."/>
            <person name="Saif S."/>
            <person name="Shenoy N."/>
            <person name="Sisk P."/>
            <person name="Stolte C."/>
            <person name="Sykes S."/>
            <person name="Thomson T."/>
            <person name="Walk T."/>
            <person name="White J."/>
            <person name="Yandava C."/>
            <person name="Burger G."/>
            <person name="Gray M.W."/>
            <person name="Holland P.W.H."/>
            <person name="King N."/>
            <person name="Lang F.B.F."/>
            <person name="Roger A.J."/>
            <person name="Ruiz-Trillo I."/>
            <person name="Lander E."/>
            <person name="Nusbaum C."/>
        </authorList>
    </citation>
    <scope>NUCLEOTIDE SEQUENCE [LARGE SCALE GENOMIC DNA]</scope>
    <source>
        <strain evidence="9 10">DAOM BR117</strain>
    </source>
</reference>
<dbReference type="GO" id="GO:0000977">
    <property type="term" value="F:RNA polymerase II transcription regulatory region sequence-specific DNA binding"/>
    <property type="evidence" value="ECO:0007669"/>
    <property type="project" value="TreeGrafter"/>
</dbReference>